<proteinExistence type="predicted"/>
<evidence type="ECO:0000313" key="2">
    <source>
        <dbReference type="EMBL" id="KKR71112.1"/>
    </source>
</evidence>
<dbReference type="Proteomes" id="UP000034562">
    <property type="component" value="Unassembled WGS sequence"/>
</dbReference>
<dbReference type="InterPro" id="IPR012337">
    <property type="entry name" value="RNaseH-like_sf"/>
</dbReference>
<dbReference type="AlphaFoldDB" id="A0A0G0W7C0"/>
<dbReference type="SUPFAM" id="SSF53098">
    <property type="entry name" value="Ribonuclease H-like"/>
    <property type="match status" value="1"/>
</dbReference>
<dbReference type="GO" id="GO:0003676">
    <property type="term" value="F:nucleic acid binding"/>
    <property type="evidence" value="ECO:0007669"/>
    <property type="project" value="InterPro"/>
</dbReference>
<dbReference type="InterPro" id="IPR036397">
    <property type="entry name" value="RNaseH_sf"/>
</dbReference>
<accession>A0A0G0W7C0</accession>
<sequence>MITKFEVIFDTETKKFFDEATGYDPAKFGVSITSVYTRTLDENLKEVEGKMQSFWEKDFDEMFKLFEKADRIIGFNSIGFDVPALSPYLPPHWAKLKHFDIMDEIKKVEGKRVSLDSLAKATLGTRKNDSGENAIKYWDAHDSASLEKLKKYCEMDVAITRDIYDIALKTASLKYIDFWNETHEVKLDFSYPVLSDSNIQNSLF</sequence>
<evidence type="ECO:0000313" key="3">
    <source>
        <dbReference type="Proteomes" id="UP000034562"/>
    </source>
</evidence>
<gene>
    <name evidence="2" type="ORF">UU12_C0008G0019</name>
</gene>
<dbReference type="PATRIC" id="fig|1618563.3.peg.189"/>
<dbReference type="InterPro" id="IPR038720">
    <property type="entry name" value="YprB_RNase_H-like_dom"/>
</dbReference>
<feature type="domain" description="YprB ribonuclease H-like" evidence="1">
    <location>
        <begin position="8"/>
        <end position="166"/>
    </location>
</feature>
<reference evidence="2 3" key="1">
    <citation type="journal article" date="2015" name="Nature">
        <title>rRNA introns, odd ribosomes, and small enigmatic genomes across a large radiation of phyla.</title>
        <authorList>
            <person name="Brown C.T."/>
            <person name="Hug L.A."/>
            <person name="Thomas B.C."/>
            <person name="Sharon I."/>
            <person name="Castelle C.J."/>
            <person name="Singh A."/>
            <person name="Wilkins M.J."/>
            <person name="Williams K.H."/>
            <person name="Banfield J.F."/>
        </authorList>
    </citation>
    <scope>NUCLEOTIDE SEQUENCE [LARGE SCALE GENOMIC DNA]</scope>
</reference>
<dbReference type="EMBL" id="LBZK01000008">
    <property type="protein sequence ID" value="KKR71112.1"/>
    <property type="molecule type" value="Genomic_DNA"/>
</dbReference>
<evidence type="ECO:0000259" key="1">
    <source>
        <dbReference type="Pfam" id="PF13482"/>
    </source>
</evidence>
<dbReference type="STRING" id="1618563.UU12_C0008G0019"/>
<organism evidence="2 3">
    <name type="scientific">Candidatus Woesebacteria bacterium GW2011_GWA2_40_7b</name>
    <dbReference type="NCBI Taxonomy" id="1618563"/>
    <lineage>
        <taxon>Bacteria</taxon>
        <taxon>Candidatus Woeseibacteriota</taxon>
    </lineage>
</organism>
<dbReference type="Gene3D" id="3.30.420.10">
    <property type="entry name" value="Ribonuclease H-like superfamily/Ribonuclease H"/>
    <property type="match status" value="1"/>
</dbReference>
<dbReference type="Pfam" id="PF13482">
    <property type="entry name" value="RNase_H_2"/>
    <property type="match status" value="1"/>
</dbReference>
<name>A0A0G0W7C0_9BACT</name>
<comment type="caution">
    <text evidence="2">The sequence shown here is derived from an EMBL/GenBank/DDBJ whole genome shotgun (WGS) entry which is preliminary data.</text>
</comment>
<protein>
    <recommendedName>
        <fullName evidence="1">YprB ribonuclease H-like domain-containing protein</fullName>
    </recommendedName>
</protein>